<protein>
    <recommendedName>
        <fullName evidence="3">beta-N-acetylhexosaminidase</fullName>
        <ecNumber evidence="3">3.2.1.52</ecNumber>
    </recommendedName>
</protein>
<dbReference type="AlphaFoldDB" id="A0A4Q1AXJ4"/>
<dbReference type="OrthoDB" id="9781691at2"/>
<comment type="similarity">
    <text evidence="2">Belongs to the glycosyl hydrolase 3 family.</text>
</comment>
<dbReference type="GO" id="GO:0004563">
    <property type="term" value="F:beta-N-acetylhexosaminidase activity"/>
    <property type="evidence" value="ECO:0007669"/>
    <property type="project" value="UniProtKB-EC"/>
</dbReference>
<proteinExistence type="inferred from homology"/>
<dbReference type="InterPro" id="IPR050226">
    <property type="entry name" value="NagZ_Beta-hexosaminidase"/>
</dbReference>
<keyword evidence="8" id="KW-1185">Reference proteome</keyword>
<dbReference type="EMBL" id="NXIE01000001">
    <property type="protein sequence ID" value="RXK14053.1"/>
    <property type="molecule type" value="Genomic_DNA"/>
</dbReference>
<evidence type="ECO:0000313" key="7">
    <source>
        <dbReference type="EMBL" id="RXK14053.1"/>
    </source>
</evidence>
<dbReference type="Pfam" id="PF00933">
    <property type="entry name" value="Glyco_hydro_3"/>
    <property type="match status" value="1"/>
</dbReference>
<evidence type="ECO:0000256" key="2">
    <source>
        <dbReference type="ARBA" id="ARBA00005336"/>
    </source>
</evidence>
<dbReference type="GO" id="GO:0005975">
    <property type="term" value="P:carbohydrate metabolic process"/>
    <property type="evidence" value="ECO:0007669"/>
    <property type="project" value="InterPro"/>
</dbReference>
<dbReference type="RefSeq" id="WP_129060163.1">
    <property type="nucleotide sequence ID" value="NZ_NXIE01000001.1"/>
</dbReference>
<dbReference type="Proteomes" id="UP000289718">
    <property type="component" value="Unassembled WGS sequence"/>
</dbReference>
<comment type="caution">
    <text evidence="7">The sequence shown here is derived from an EMBL/GenBank/DDBJ whole genome shotgun (WGS) entry which is preliminary data.</text>
</comment>
<gene>
    <name evidence="7" type="ORF">CP965_00970</name>
</gene>
<dbReference type="PANTHER" id="PTHR30480:SF13">
    <property type="entry name" value="BETA-HEXOSAMINIDASE"/>
    <property type="match status" value="1"/>
</dbReference>
<dbReference type="InterPro" id="IPR017853">
    <property type="entry name" value="GH"/>
</dbReference>
<accession>A0A4Q1AXJ4</accession>
<dbReference type="Gene3D" id="3.20.20.300">
    <property type="entry name" value="Glycoside hydrolase, family 3, N-terminal domain"/>
    <property type="match status" value="1"/>
</dbReference>
<dbReference type="PANTHER" id="PTHR30480">
    <property type="entry name" value="BETA-HEXOSAMINIDASE-RELATED"/>
    <property type="match status" value="1"/>
</dbReference>
<dbReference type="InterPro" id="IPR001764">
    <property type="entry name" value="Glyco_hydro_3_N"/>
</dbReference>
<dbReference type="InterPro" id="IPR036962">
    <property type="entry name" value="Glyco_hydro_3_N_sf"/>
</dbReference>
<evidence type="ECO:0000256" key="1">
    <source>
        <dbReference type="ARBA" id="ARBA00001231"/>
    </source>
</evidence>
<evidence type="ECO:0000259" key="6">
    <source>
        <dbReference type="Pfam" id="PF00933"/>
    </source>
</evidence>
<dbReference type="EC" id="3.2.1.52" evidence="3"/>
<organism evidence="7 8">
    <name type="scientific">Halarcobacter mediterraneus</name>
    <dbReference type="NCBI Taxonomy" id="2023153"/>
    <lineage>
        <taxon>Bacteria</taxon>
        <taxon>Pseudomonadati</taxon>
        <taxon>Campylobacterota</taxon>
        <taxon>Epsilonproteobacteria</taxon>
        <taxon>Campylobacterales</taxon>
        <taxon>Arcobacteraceae</taxon>
        <taxon>Halarcobacter</taxon>
    </lineage>
</organism>
<name>A0A4Q1AXJ4_9BACT</name>
<keyword evidence="4 7" id="KW-0378">Hydrolase</keyword>
<keyword evidence="5" id="KW-0326">Glycosidase</keyword>
<reference evidence="7 8" key="1">
    <citation type="submission" date="2017-09" db="EMBL/GenBank/DDBJ databases">
        <title>Genomics of the genus Arcobacter.</title>
        <authorList>
            <person name="Perez-Cataluna A."/>
            <person name="Figueras M.J."/>
            <person name="Salas-Masso N."/>
        </authorList>
    </citation>
    <scope>NUCLEOTIDE SEQUENCE [LARGE SCALE GENOMIC DNA]</scope>
    <source>
        <strain evidence="7 8">F156-34</strain>
    </source>
</reference>
<evidence type="ECO:0000256" key="3">
    <source>
        <dbReference type="ARBA" id="ARBA00012663"/>
    </source>
</evidence>
<dbReference type="GO" id="GO:0009254">
    <property type="term" value="P:peptidoglycan turnover"/>
    <property type="evidence" value="ECO:0007669"/>
    <property type="project" value="TreeGrafter"/>
</dbReference>
<comment type="catalytic activity">
    <reaction evidence="1">
        <text>Hydrolysis of terminal non-reducing N-acetyl-D-hexosamine residues in N-acetyl-beta-D-hexosaminides.</text>
        <dbReference type="EC" id="3.2.1.52"/>
    </reaction>
</comment>
<evidence type="ECO:0000256" key="4">
    <source>
        <dbReference type="ARBA" id="ARBA00022801"/>
    </source>
</evidence>
<evidence type="ECO:0000313" key="8">
    <source>
        <dbReference type="Proteomes" id="UP000289718"/>
    </source>
</evidence>
<dbReference type="SUPFAM" id="SSF51445">
    <property type="entry name" value="(Trans)glycosidases"/>
    <property type="match status" value="1"/>
</dbReference>
<sequence length="364" mass="41960">MVQLFKVFLLILFLFSSLNAKDIYTEEEIKKFIGKTIIIGFDSFSLNTQLKEDIKKYNLGGIILFSKDYKTKQLKNIKSPKQLKKLINDIQNYSDYKMIISIDQEGGKVQRLNKTNGFTNYPSAKEISKKSKKEIQNIYSKLSKELTSYGFNLNFAPVVDLNKNQHNYVINKLERAYSKDTNKVVEIASIFIEEQKKNGIYSVLKHFPGHGSSKEDSHKGFVDISNTWSEEELLPYKELIKKNKADFIMTAHVFNKQLDKIYPGTLSYNINTKLLRKKLKFKGLIVSDDLQMKAISNHYTLKQTLKLAINSGINILVFGNQLGNTKLETIVNTIFQLIQEKEIPLSKILESNRLINKFLLPYSI</sequence>
<evidence type="ECO:0000256" key="5">
    <source>
        <dbReference type="ARBA" id="ARBA00023295"/>
    </source>
</evidence>
<feature type="domain" description="Glycoside hydrolase family 3 N-terminal" evidence="6">
    <location>
        <begin position="45"/>
        <end position="352"/>
    </location>
</feature>